<dbReference type="PANTHER" id="PTHR39677">
    <property type="entry name" value="RIBONUCLEASE VAPC6"/>
    <property type="match status" value="1"/>
</dbReference>
<accession>A0A1F7RZZ4</accession>
<protein>
    <submittedName>
        <fullName evidence="2">Twitching motility protein PilT</fullName>
    </submittedName>
</protein>
<organism evidence="2 3">
    <name type="scientific">Candidatus Schekmanbacteria bacterium RBG_16_38_10</name>
    <dbReference type="NCBI Taxonomy" id="1817879"/>
    <lineage>
        <taxon>Bacteria</taxon>
        <taxon>Candidatus Schekmaniibacteriota</taxon>
    </lineage>
</organism>
<evidence type="ECO:0000313" key="2">
    <source>
        <dbReference type="EMBL" id="OGL47133.1"/>
    </source>
</evidence>
<name>A0A1F7RZZ4_9BACT</name>
<dbReference type="SUPFAM" id="SSF88723">
    <property type="entry name" value="PIN domain-like"/>
    <property type="match status" value="1"/>
</dbReference>
<dbReference type="EMBL" id="MGDE01000056">
    <property type="protein sequence ID" value="OGL47133.1"/>
    <property type="molecule type" value="Genomic_DNA"/>
</dbReference>
<comment type="caution">
    <text evidence="2">The sequence shown here is derived from an EMBL/GenBank/DDBJ whole genome shotgun (WGS) entry which is preliminary data.</text>
</comment>
<dbReference type="InterPro" id="IPR029060">
    <property type="entry name" value="PIN-like_dom_sf"/>
</dbReference>
<dbReference type="Pfam" id="PF01850">
    <property type="entry name" value="PIN"/>
    <property type="match status" value="1"/>
</dbReference>
<dbReference type="Proteomes" id="UP000178797">
    <property type="component" value="Unassembled WGS sequence"/>
</dbReference>
<dbReference type="InterPro" id="IPR002716">
    <property type="entry name" value="PIN_dom"/>
</dbReference>
<sequence>MLKGQFIFDSHALLKFFQKEKGYEKVVHILEDIKKTGSIKYINAINLGEIIYSTKREFGDQKKLEVLANIERLNFTILPVPNSLIFQAAEYKAQYSISYADCFVLASALEHKAVIVTGDPEFKKVEHLVKVVWV</sequence>
<dbReference type="Gene3D" id="3.40.50.1010">
    <property type="entry name" value="5'-nuclease"/>
    <property type="match status" value="1"/>
</dbReference>
<evidence type="ECO:0000259" key="1">
    <source>
        <dbReference type="Pfam" id="PF01850"/>
    </source>
</evidence>
<dbReference type="PANTHER" id="PTHR39677:SF4">
    <property type="entry name" value="RIBONUCLEASE VAPC6"/>
    <property type="match status" value="1"/>
</dbReference>
<dbReference type="AlphaFoldDB" id="A0A1F7RZZ4"/>
<feature type="domain" description="PIN" evidence="1">
    <location>
        <begin position="7"/>
        <end position="127"/>
    </location>
</feature>
<evidence type="ECO:0000313" key="3">
    <source>
        <dbReference type="Proteomes" id="UP000178797"/>
    </source>
</evidence>
<reference evidence="2 3" key="1">
    <citation type="journal article" date="2016" name="Nat. Commun.">
        <title>Thousands of microbial genomes shed light on interconnected biogeochemical processes in an aquifer system.</title>
        <authorList>
            <person name="Anantharaman K."/>
            <person name="Brown C.T."/>
            <person name="Hug L.A."/>
            <person name="Sharon I."/>
            <person name="Castelle C.J."/>
            <person name="Probst A.J."/>
            <person name="Thomas B.C."/>
            <person name="Singh A."/>
            <person name="Wilkins M.J."/>
            <person name="Karaoz U."/>
            <person name="Brodie E.L."/>
            <person name="Williams K.H."/>
            <person name="Hubbard S.S."/>
            <person name="Banfield J.F."/>
        </authorList>
    </citation>
    <scope>NUCLEOTIDE SEQUENCE [LARGE SCALE GENOMIC DNA]</scope>
</reference>
<dbReference type="CDD" id="cd18689">
    <property type="entry name" value="PIN_VapC-like"/>
    <property type="match status" value="1"/>
</dbReference>
<proteinExistence type="predicted"/>
<gene>
    <name evidence="2" type="ORF">A2W05_01435</name>
</gene>